<dbReference type="PANTHER" id="PTHR11360:SF130">
    <property type="entry name" value="MAJOR FACILITATOR SUPERFAMILY (MFS) PROFILE DOMAIN-CONTAINING PROTEIN-RELATED"/>
    <property type="match status" value="1"/>
</dbReference>
<dbReference type="PANTHER" id="PTHR11360">
    <property type="entry name" value="MONOCARBOXYLATE TRANSPORTER"/>
    <property type="match status" value="1"/>
</dbReference>
<dbReference type="InterPro" id="IPR036259">
    <property type="entry name" value="MFS_trans_sf"/>
</dbReference>
<feature type="transmembrane region" description="Helical" evidence="3">
    <location>
        <begin position="82"/>
        <end position="101"/>
    </location>
</feature>
<accession>A0A8H7MEF0</accession>
<dbReference type="SUPFAM" id="SSF103473">
    <property type="entry name" value="MFS general substrate transporter"/>
    <property type="match status" value="1"/>
</dbReference>
<comment type="caution">
    <text evidence="4">The sequence shown here is derived from an EMBL/GenBank/DDBJ whole genome shotgun (WGS) entry which is preliminary data.</text>
</comment>
<feature type="transmembrane region" description="Helical" evidence="3">
    <location>
        <begin position="260"/>
        <end position="280"/>
    </location>
</feature>
<feature type="transmembrane region" description="Helical" evidence="3">
    <location>
        <begin position="424"/>
        <end position="442"/>
    </location>
</feature>
<dbReference type="Proteomes" id="UP000651452">
    <property type="component" value="Unassembled WGS sequence"/>
</dbReference>
<keyword evidence="3" id="KW-0472">Membrane</keyword>
<feature type="transmembrane region" description="Helical" evidence="3">
    <location>
        <begin position="113"/>
        <end position="132"/>
    </location>
</feature>
<feature type="transmembrane region" description="Helical" evidence="3">
    <location>
        <begin position="138"/>
        <end position="161"/>
    </location>
</feature>
<feature type="transmembrane region" description="Helical" evidence="3">
    <location>
        <begin position="325"/>
        <end position="345"/>
    </location>
</feature>
<name>A0A8H7MEF0_9PLEO</name>
<dbReference type="GO" id="GO:0016020">
    <property type="term" value="C:membrane"/>
    <property type="evidence" value="ECO:0007669"/>
    <property type="project" value="UniProtKB-SubCell"/>
</dbReference>
<feature type="transmembrane region" description="Helical" evidence="3">
    <location>
        <begin position="386"/>
        <end position="404"/>
    </location>
</feature>
<protein>
    <recommendedName>
        <fullName evidence="6">MFS general substrate transporter</fullName>
    </recommendedName>
</protein>
<dbReference type="GO" id="GO:0022857">
    <property type="term" value="F:transmembrane transporter activity"/>
    <property type="evidence" value="ECO:0007669"/>
    <property type="project" value="InterPro"/>
</dbReference>
<keyword evidence="3" id="KW-1133">Transmembrane helix</keyword>
<feature type="transmembrane region" description="Helical" evidence="3">
    <location>
        <begin position="202"/>
        <end position="223"/>
    </location>
</feature>
<sequence>MNAARNDSVLTPEQLPQEIEDRYNTTDIPAQDSRKSNNKNNTPLHLQILATHLIVFNSFGLVQSFATLSAPYHNHLHQPPSAISWIGSTSICLAYTLAPLSTHLLRHTSHPHLQLFGAACQIAGLAIASWSHRYSVTLLSQGVLVGVGHGLTFVPAIARLAARLGASRWKMTALSVAGCGAATGGMVFAGIAQWAIKRVGLSWTLWVLGGVVGFNAVIVQGLLRWGSGESEGVDATPSRGDGQRVKKTWWKVRVLRDRNFALYTLAIFFFFAGLWIPFFYTRSFAVEALHMDPSQSFAVFMILNAAGIQGRIIPALLSDAVLGTINTYFVVLLLMGTTLFCWPLVGSSTDMFVWAGAYGFCAGGAVSLVQAGAISLCGEEEDVENCLGVVLGVAGVASLVGAPVGGELVRAGGQLLGDGSKAHLLLQLCTGGFILLACFALVSTRVLKTGWKVVVKI</sequence>
<comment type="similarity">
    <text evidence="2">Belongs to the major facilitator superfamily. Monocarboxylate porter (TC 2.A.1.13) family.</text>
</comment>
<evidence type="ECO:0000256" key="2">
    <source>
        <dbReference type="ARBA" id="ARBA00006727"/>
    </source>
</evidence>
<keyword evidence="3" id="KW-0812">Transmembrane</keyword>
<dbReference type="InterPro" id="IPR050327">
    <property type="entry name" value="Proton-linked_MCT"/>
</dbReference>
<gene>
    <name evidence="4" type="ORF">EKO04_009978</name>
</gene>
<feature type="transmembrane region" description="Helical" evidence="3">
    <location>
        <begin position="295"/>
        <end position="313"/>
    </location>
</feature>
<proteinExistence type="inferred from homology"/>
<dbReference type="EMBL" id="RZGK01000019">
    <property type="protein sequence ID" value="KAF9691928.1"/>
    <property type="molecule type" value="Genomic_DNA"/>
</dbReference>
<dbReference type="Pfam" id="PF07690">
    <property type="entry name" value="MFS_1"/>
    <property type="match status" value="1"/>
</dbReference>
<evidence type="ECO:0000256" key="1">
    <source>
        <dbReference type="ARBA" id="ARBA00004141"/>
    </source>
</evidence>
<dbReference type="Gene3D" id="1.20.1250.20">
    <property type="entry name" value="MFS general substrate transporter like domains"/>
    <property type="match status" value="1"/>
</dbReference>
<feature type="transmembrane region" description="Helical" evidence="3">
    <location>
        <begin position="351"/>
        <end position="374"/>
    </location>
</feature>
<feature type="transmembrane region" description="Helical" evidence="3">
    <location>
        <begin position="44"/>
        <end position="62"/>
    </location>
</feature>
<organism evidence="4 5">
    <name type="scientific">Ascochyta lentis</name>
    <dbReference type="NCBI Taxonomy" id="205686"/>
    <lineage>
        <taxon>Eukaryota</taxon>
        <taxon>Fungi</taxon>
        <taxon>Dikarya</taxon>
        <taxon>Ascomycota</taxon>
        <taxon>Pezizomycotina</taxon>
        <taxon>Dothideomycetes</taxon>
        <taxon>Pleosporomycetidae</taxon>
        <taxon>Pleosporales</taxon>
        <taxon>Pleosporineae</taxon>
        <taxon>Didymellaceae</taxon>
        <taxon>Ascochyta</taxon>
    </lineage>
</organism>
<comment type="subcellular location">
    <subcellularLocation>
        <location evidence="1">Membrane</location>
        <topology evidence="1">Multi-pass membrane protein</topology>
    </subcellularLocation>
</comment>
<evidence type="ECO:0008006" key="6">
    <source>
        <dbReference type="Google" id="ProtNLM"/>
    </source>
</evidence>
<evidence type="ECO:0000313" key="5">
    <source>
        <dbReference type="Proteomes" id="UP000651452"/>
    </source>
</evidence>
<evidence type="ECO:0000313" key="4">
    <source>
        <dbReference type="EMBL" id="KAF9691928.1"/>
    </source>
</evidence>
<reference evidence="4" key="2">
    <citation type="submission" date="2020-09" db="EMBL/GenBank/DDBJ databases">
        <title>Reference genome assembly for Australian Ascochyta lentis isolate Al4.</title>
        <authorList>
            <person name="Lee R.C."/>
            <person name="Farfan-Caceres L.M."/>
            <person name="Debler J.W."/>
            <person name="Williams A.H."/>
            <person name="Henares B.M."/>
        </authorList>
    </citation>
    <scope>NUCLEOTIDE SEQUENCE</scope>
    <source>
        <strain evidence="4">Al4</strain>
    </source>
</reference>
<dbReference type="OrthoDB" id="6499973at2759"/>
<reference evidence="4" key="1">
    <citation type="submission" date="2018-12" db="EMBL/GenBank/DDBJ databases">
        <authorList>
            <person name="Syme R.A."/>
            <person name="Farfan-Caceres L."/>
            <person name="Lichtenzveig J."/>
        </authorList>
    </citation>
    <scope>NUCLEOTIDE SEQUENCE</scope>
    <source>
        <strain evidence="4">Al4</strain>
    </source>
</reference>
<evidence type="ECO:0000256" key="3">
    <source>
        <dbReference type="SAM" id="Phobius"/>
    </source>
</evidence>
<dbReference type="AlphaFoldDB" id="A0A8H7MEF0"/>
<keyword evidence="5" id="KW-1185">Reference proteome</keyword>
<feature type="transmembrane region" description="Helical" evidence="3">
    <location>
        <begin position="173"/>
        <end position="196"/>
    </location>
</feature>
<dbReference type="InterPro" id="IPR011701">
    <property type="entry name" value="MFS"/>
</dbReference>